<name>A0AAV3WQU2_9LACT</name>
<keyword evidence="5" id="KW-0449">Lipoprotein</keyword>
<gene>
    <name evidence="7" type="primary">ugpB_2</name>
    <name evidence="7" type="ORF">M132T_09280</name>
</gene>
<dbReference type="Proteomes" id="UP000887127">
    <property type="component" value="Unassembled WGS sequence"/>
</dbReference>
<dbReference type="InterPro" id="IPR006059">
    <property type="entry name" value="SBP"/>
</dbReference>
<feature type="chain" id="PRO_5043887195" evidence="6">
    <location>
        <begin position="25"/>
        <end position="430"/>
    </location>
</feature>
<evidence type="ECO:0000313" key="7">
    <source>
        <dbReference type="EMBL" id="GEQ35420.1"/>
    </source>
</evidence>
<sequence>MNNKKRFLAGVGLLSAGLMLGACGNGGSDDAEADGNVTLTWSLWDTESTVYYEPLVEAFEAEHDGVTVELLDLGSTDYQTVLGTQLSGGDNKIDIVTVKDIPGYSSLTNRNLLEPLSERAQDVDLDQYAGTVEQITIDDEFYAVPMRNDFYVLYYNKSIFDDAGVEYPQNGMTYEDYDQLMRDVSEKATESRGEKIYGGHYHVWRSQVQLYGILDGENTLVSEDYSFLDPIYEMAVSQQEDEIVQDYASLKTSNLHYSAAFYQDNVATMLMGTWFIPTLQEAISSGESQEFDWGIAKMPIIDGAEEGSTGGTMTSLGVSSNSQNKDLAYEFVEFVTGEEGAQVIADTGTIPAIQSDEVINKITSIEGFPEDEQSKEALETTNVYLELPLDENASEVETILNESHDNIMTYSTEISDGLKNASEQVSALKE</sequence>
<dbReference type="InterPro" id="IPR050490">
    <property type="entry name" value="Bact_solute-bd_prot1"/>
</dbReference>
<accession>A0AAV3WQU2</accession>
<keyword evidence="1" id="KW-1003">Cell membrane</keyword>
<dbReference type="Gene3D" id="3.40.190.10">
    <property type="entry name" value="Periplasmic binding protein-like II"/>
    <property type="match status" value="1"/>
</dbReference>
<evidence type="ECO:0000256" key="1">
    <source>
        <dbReference type="ARBA" id="ARBA00022475"/>
    </source>
</evidence>
<proteinExistence type="predicted"/>
<dbReference type="AlphaFoldDB" id="A0AAV3WQU2"/>
<comment type="caution">
    <text evidence="7">The sequence shown here is derived from an EMBL/GenBank/DDBJ whole genome shotgun (WGS) entry which is preliminary data.</text>
</comment>
<dbReference type="PROSITE" id="PS51257">
    <property type="entry name" value="PROKAR_LIPOPROTEIN"/>
    <property type="match status" value="1"/>
</dbReference>
<evidence type="ECO:0000256" key="5">
    <source>
        <dbReference type="ARBA" id="ARBA00023288"/>
    </source>
</evidence>
<evidence type="ECO:0000256" key="6">
    <source>
        <dbReference type="SAM" id="SignalP"/>
    </source>
</evidence>
<organism evidence="7 8">
    <name type="scientific">Marinilactibacillus psychrotolerans</name>
    <dbReference type="NCBI Taxonomy" id="191770"/>
    <lineage>
        <taxon>Bacteria</taxon>
        <taxon>Bacillati</taxon>
        <taxon>Bacillota</taxon>
        <taxon>Bacilli</taxon>
        <taxon>Lactobacillales</taxon>
        <taxon>Carnobacteriaceae</taxon>
        <taxon>Marinilactibacillus</taxon>
    </lineage>
</organism>
<keyword evidence="2 6" id="KW-0732">Signal</keyword>
<dbReference type="RefSeq" id="WP_091762126.1">
    <property type="nucleotide sequence ID" value="NZ_BJVX01000009.1"/>
</dbReference>
<reference evidence="7" key="1">
    <citation type="submission" date="2019-08" db="EMBL/GenBank/DDBJ databases">
        <title>Marinilactibacillus psychrotolerans M13-2T whole genome sequencing project.</title>
        <authorList>
            <person name="Ishikawa M."/>
            <person name="Suzuki T."/>
            <person name="Matsutani M."/>
        </authorList>
    </citation>
    <scope>NUCLEOTIDE SEQUENCE</scope>
    <source>
        <strain evidence="7">M13-2T</strain>
    </source>
</reference>
<dbReference type="SUPFAM" id="SSF53850">
    <property type="entry name" value="Periplasmic binding protein-like II"/>
    <property type="match status" value="1"/>
</dbReference>
<evidence type="ECO:0000313" key="8">
    <source>
        <dbReference type="Proteomes" id="UP000887127"/>
    </source>
</evidence>
<keyword evidence="3" id="KW-0472">Membrane</keyword>
<dbReference type="Pfam" id="PF01547">
    <property type="entry name" value="SBP_bac_1"/>
    <property type="match status" value="1"/>
</dbReference>
<keyword evidence="4" id="KW-0564">Palmitate</keyword>
<evidence type="ECO:0000256" key="4">
    <source>
        <dbReference type="ARBA" id="ARBA00023139"/>
    </source>
</evidence>
<dbReference type="EMBL" id="BKBI01000006">
    <property type="protein sequence ID" value="GEQ35420.1"/>
    <property type="molecule type" value="Genomic_DNA"/>
</dbReference>
<dbReference type="PANTHER" id="PTHR43649">
    <property type="entry name" value="ARABINOSE-BINDING PROTEIN-RELATED"/>
    <property type="match status" value="1"/>
</dbReference>
<evidence type="ECO:0000256" key="2">
    <source>
        <dbReference type="ARBA" id="ARBA00022729"/>
    </source>
</evidence>
<dbReference type="GeneID" id="96911490"/>
<feature type="signal peptide" evidence="6">
    <location>
        <begin position="1"/>
        <end position="24"/>
    </location>
</feature>
<evidence type="ECO:0000256" key="3">
    <source>
        <dbReference type="ARBA" id="ARBA00023136"/>
    </source>
</evidence>
<dbReference type="PANTHER" id="PTHR43649:SF33">
    <property type="entry name" value="POLYGALACTURONAN_RHAMNOGALACTURONAN-BINDING PROTEIN YTCQ"/>
    <property type="match status" value="1"/>
</dbReference>
<protein>
    <submittedName>
        <fullName evidence="7">Sugar ABC transporter substrate-binding protein</fullName>
    </submittedName>
</protein>